<keyword evidence="1" id="KW-0472">Membrane</keyword>
<feature type="transmembrane region" description="Helical" evidence="1">
    <location>
        <begin position="49"/>
        <end position="69"/>
    </location>
</feature>
<proteinExistence type="predicted"/>
<dbReference type="EMBL" id="REGN01001914">
    <property type="protein sequence ID" value="RNA31651.1"/>
    <property type="molecule type" value="Genomic_DNA"/>
</dbReference>
<reference evidence="2 3" key="1">
    <citation type="journal article" date="2018" name="Sci. Rep.">
        <title>Genomic signatures of local adaptation to the degree of environmental predictability in rotifers.</title>
        <authorList>
            <person name="Franch-Gras L."/>
            <person name="Hahn C."/>
            <person name="Garcia-Roger E.M."/>
            <person name="Carmona M.J."/>
            <person name="Serra M."/>
            <person name="Gomez A."/>
        </authorList>
    </citation>
    <scope>NUCLEOTIDE SEQUENCE [LARGE SCALE GENOMIC DNA]</scope>
    <source>
        <strain evidence="2">HYR1</strain>
    </source>
</reference>
<name>A0A3M7S797_BRAPC</name>
<keyword evidence="1" id="KW-0812">Transmembrane</keyword>
<keyword evidence="1" id="KW-1133">Transmembrane helix</keyword>
<evidence type="ECO:0000256" key="1">
    <source>
        <dbReference type="SAM" id="Phobius"/>
    </source>
</evidence>
<evidence type="ECO:0000313" key="2">
    <source>
        <dbReference type="EMBL" id="RNA31651.1"/>
    </source>
</evidence>
<organism evidence="2 3">
    <name type="scientific">Brachionus plicatilis</name>
    <name type="common">Marine rotifer</name>
    <name type="synonym">Brachionus muelleri</name>
    <dbReference type="NCBI Taxonomy" id="10195"/>
    <lineage>
        <taxon>Eukaryota</taxon>
        <taxon>Metazoa</taxon>
        <taxon>Spiralia</taxon>
        <taxon>Gnathifera</taxon>
        <taxon>Rotifera</taxon>
        <taxon>Eurotatoria</taxon>
        <taxon>Monogononta</taxon>
        <taxon>Pseudotrocha</taxon>
        <taxon>Ploima</taxon>
        <taxon>Brachionidae</taxon>
        <taxon>Brachionus</taxon>
    </lineage>
</organism>
<protein>
    <submittedName>
        <fullName evidence="2">Uncharacterized protein</fullName>
    </submittedName>
</protein>
<evidence type="ECO:0000313" key="3">
    <source>
        <dbReference type="Proteomes" id="UP000276133"/>
    </source>
</evidence>
<gene>
    <name evidence="2" type="ORF">BpHYR1_027261</name>
</gene>
<keyword evidence="3" id="KW-1185">Reference proteome</keyword>
<comment type="caution">
    <text evidence="2">The sequence shown here is derived from an EMBL/GenBank/DDBJ whole genome shotgun (WGS) entry which is preliminary data.</text>
</comment>
<dbReference type="AlphaFoldDB" id="A0A3M7S797"/>
<dbReference type="Proteomes" id="UP000276133">
    <property type="component" value="Unassembled WGS sequence"/>
</dbReference>
<sequence>MSLVFVKKTTTRKLTSFWLCMSVHAHDFTFLYLANSGPVHDVVLEIFSNFHFLLLYFYIIEIWGMIFYLKY</sequence>
<accession>A0A3M7S797</accession>